<dbReference type="Proteomes" id="UP000005239">
    <property type="component" value="Unassembled WGS sequence"/>
</dbReference>
<reference evidence="2" key="1">
    <citation type="journal article" date="2008" name="Nat. Genet.">
        <title>The Pristionchus pacificus genome provides a unique perspective on nematode lifestyle and parasitism.</title>
        <authorList>
            <person name="Dieterich C."/>
            <person name="Clifton S.W."/>
            <person name="Schuster L.N."/>
            <person name="Chinwalla A."/>
            <person name="Delehaunty K."/>
            <person name="Dinkelacker I."/>
            <person name="Fulton L."/>
            <person name="Fulton R."/>
            <person name="Godfrey J."/>
            <person name="Minx P."/>
            <person name="Mitreva M."/>
            <person name="Roeseler W."/>
            <person name="Tian H."/>
            <person name="Witte H."/>
            <person name="Yang S.P."/>
            <person name="Wilson R.K."/>
            <person name="Sommer R.J."/>
        </authorList>
    </citation>
    <scope>NUCLEOTIDE SEQUENCE [LARGE SCALE GENOMIC DNA]</scope>
    <source>
        <strain evidence="2">PS312</strain>
    </source>
</reference>
<keyword evidence="2" id="KW-1185">Reference proteome</keyword>
<accession>A0A8R1UZN0</accession>
<dbReference type="EnsemblMetazoa" id="PPA43034.1">
    <property type="protein sequence ID" value="PPA43034.1"/>
    <property type="gene ID" value="WBGene00281403"/>
</dbReference>
<gene>
    <name evidence="1" type="primary">WBGene00281403</name>
</gene>
<organism evidence="1 2">
    <name type="scientific">Pristionchus pacificus</name>
    <name type="common">Parasitic nematode worm</name>
    <dbReference type="NCBI Taxonomy" id="54126"/>
    <lineage>
        <taxon>Eukaryota</taxon>
        <taxon>Metazoa</taxon>
        <taxon>Ecdysozoa</taxon>
        <taxon>Nematoda</taxon>
        <taxon>Chromadorea</taxon>
        <taxon>Rhabditida</taxon>
        <taxon>Rhabditina</taxon>
        <taxon>Diplogasteromorpha</taxon>
        <taxon>Diplogasteroidea</taxon>
        <taxon>Neodiplogasteridae</taxon>
        <taxon>Pristionchus</taxon>
    </lineage>
</organism>
<evidence type="ECO:0000313" key="1">
    <source>
        <dbReference type="EnsemblMetazoa" id="PPA43034.1"/>
    </source>
</evidence>
<proteinExistence type="predicted"/>
<accession>A0A2A6B2W5</accession>
<dbReference type="AlphaFoldDB" id="A0A2A6B2W5"/>
<name>A0A2A6B2W5_PRIPA</name>
<reference evidence="1" key="2">
    <citation type="submission" date="2022-06" db="UniProtKB">
        <authorList>
            <consortium name="EnsemblMetazoa"/>
        </authorList>
    </citation>
    <scope>IDENTIFICATION</scope>
    <source>
        <strain evidence="1">PS312</strain>
    </source>
</reference>
<evidence type="ECO:0000313" key="2">
    <source>
        <dbReference type="Proteomes" id="UP000005239"/>
    </source>
</evidence>
<sequence>MLMESRCIFLVFVAISTMLVECRVLERNSGPDLCERRCMTSTIHECSPADYMMGYEGASQSCLRCLDQCNGKGLDDDLAALWR</sequence>
<protein>
    <submittedName>
        <fullName evidence="1">Uncharacterized protein</fullName>
    </submittedName>
</protein>